<gene>
    <name evidence="2" type="ORF">BIW11_10920</name>
</gene>
<dbReference type="AlphaFoldDB" id="A0A1V9XDC1"/>
<feature type="compositionally biased region" description="Basic and acidic residues" evidence="1">
    <location>
        <begin position="1"/>
        <end position="16"/>
    </location>
</feature>
<comment type="caution">
    <text evidence="2">The sequence shown here is derived from an EMBL/GenBank/DDBJ whole genome shotgun (WGS) entry which is preliminary data.</text>
</comment>
<dbReference type="EMBL" id="MNPL01014250">
    <property type="protein sequence ID" value="OQR71555.1"/>
    <property type="molecule type" value="Genomic_DNA"/>
</dbReference>
<organism evidence="2 3">
    <name type="scientific">Tropilaelaps mercedesae</name>
    <dbReference type="NCBI Taxonomy" id="418985"/>
    <lineage>
        <taxon>Eukaryota</taxon>
        <taxon>Metazoa</taxon>
        <taxon>Ecdysozoa</taxon>
        <taxon>Arthropoda</taxon>
        <taxon>Chelicerata</taxon>
        <taxon>Arachnida</taxon>
        <taxon>Acari</taxon>
        <taxon>Parasitiformes</taxon>
        <taxon>Mesostigmata</taxon>
        <taxon>Gamasina</taxon>
        <taxon>Dermanyssoidea</taxon>
        <taxon>Laelapidae</taxon>
        <taxon>Tropilaelaps</taxon>
    </lineage>
</organism>
<protein>
    <submittedName>
        <fullName evidence="2">Uncharacterized protein</fullName>
    </submittedName>
</protein>
<evidence type="ECO:0000313" key="3">
    <source>
        <dbReference type="Proteomes" id="UP000192247"/>
    </source>
</evidence>
<name>A0A1V9XDC1_9ACAR</name>
<keyword evidence="3" id="KW-1185">Reference proteome</keyword>
<dbReference type="InParanoid" id="A0A1V9XDC1"/>
<proteinExistence type="predicted"/>
<evidence type="ECO:0000256" key="1">
    <source>
        <dbReference type="SAM" id="MobiDB-lite"/>
    </source>
</evidence>
<accession>A0A1V9XDC1</accession>
<reference evidence="2 3" key="1">
    <citation type="journal article" date="2017" name="Gigascience">
        <title>Draft genome of the honey bee ectoparasitic mite, Tropilaelaps mercedesae, is shaped by the parasitic life history.</title>
        <authorList>
            <person name="Dong X."/>
            <person name="Armstrong S.D."/>
            <person name="Xia D."/>
            <person name="Makepeace B.L."/>
            <person name="Darby A.C."/>
            <person name="Kadowaki T."/>
        </authorList>
    </citation>
    <scope>NUCLEOTIDE SEQUENCE [LARGE SCALE GENOMIC DNA]</scope>
    <source>
        <strain evidence="2">Wuxi-XJTLU</strain>
    </source>
</reference>
<feature type="region of interest" description="Disordered" evidence="1">
    <location>
        <begin position="1"/>
        <end position="29"/>
    </location>
</feature>
<dbReference type="Proteomes" id="UP000192247">
    <property type="component" value="Unassembled WGS sequence"/>
</dbReference>
<evidence type="ECO:0000313" key="2">
    <source>
        <dbReference type="EMBL" id="OQR71555.1"/>
    </source>
</evidence>
<sequence length="91" mass="10412">MVKCDRPYPNQREDPAKKRHPLGSLTDEPMGCLSGVGRAHPTILSSHVNIRALSVSQKVVNKHRFDWLRCRPIARTVSARNSQQLRKRIDE</sequence>